<dbReference type="InterPro" id="IPR011009">
    <property type="entry name" value="Kinase-like_dom_sf"/>
</dbReference>
<dbReference type="InterPro" id="IPR000719">
    <property type="entry name" value="Prot_kinase_dom"/>
</dbReference>
<comment type="caution">
    <text evidence="2">The sequence shown here is derived from an EMBL/GenBank/DDBJ whole genome shotgun (WGS) entry which is preliminary data.</text>
</comment>
<reference evidence="3 4" key="2">
    <citation type="submission" date="2024-07" db="EMBL/GenBank/DDBJ databases">
        <authorList>
            <person name="Akdeniz Z."/>
        </authorList>
    </citation>
    <scope>NUCLEOTIDE SEQUENCE [LARGE SCALE GENOMIC DNA]</scope>
</reference>
<dbReference type="AlphaFoldDB" id="A0AA86QP97"/>
<reference evidence="2" key="1">
    <citation type="submission" date="2023-06" db="EMBL/GenBank/DDBJ databases">
        <authorList>
            <person name="Kurt Z."/>
        </authorList>
    </citation>
    <scope>NUCLEOTIDE SEQUENCE</scope>
</reference>
<dbReference type="GO" id="GO:0004674">
    <property type="term" value="F:protein serine/threonine kinase activity"/>
    <property type="evidence" value="ECO:0007669"/>
    <property type="project" value="TreeGrafter"/>
</dbReference>
<gene>
    <name evidence="2" type="ORF">HINF_LOCUS49438</name>
    <name evidence="3" type="ORF">HINF_LOCUS58526</name>
</gene>
<dbReference type="Proteomes" id="UP001642409">
    <property type="component" value="Unassembled WGS sequence"/>
</dbReference>
<dbReference type="GO" id="GO:0005524">
    <property type="term" value="F:ATP binding"/>
    <property type="evidence" value="ECO:0007669"/>
    <property type="project" value="InterPro"/>
</dbReference>
<dbReference type="EMBL" id="CATOUU010000944">
    <property type="protein sequence ID" value="CAI9961793.1"/>
    <property type="molecule type" value="Genomic_DNA"/>
</dbReference>
<dbReference type="PANTHER" id="PTHR44167">
    <property type="entry name" value="OVARIAN-SPECIFIC SERINE/THREONINE-PROTEIN KINASE LOK-RELATED"/>
    <property type="match status" value="1"/>
</dbReference>
<dbReference type="PANTHER" id="PTHR44167:SF24">
    <property type="entry name" value="SERINE_THREONINE-PROTEIN KINASE CHK2"/>
    <property type="match status" value="1"/>
</dbReference>
<sequence>MQVNSFDLKYQDGFLFANDFKLIRFIAKGTSSQCWLVEKDGTQFCLQIAKNTPSANNKLEIHMKLQGLKHITKIFYFAVNPKFNEINEIPSKFKIFNEQNIIIVDEYVPFKPLAFETFNMEGQYVKVEKMYDFFHGLLKTIDNLHSMGVYHFDLKPENILASDKDFYIVDFGSAQVAKETAKIVLDAAFDPQAPVTFVHGTTPKFSSKKYDSVQGMLIADKYDSYSIGCILFYILTGKYLDKPLILNEQLVKHISTNYCFIAADLLVGLTHYDPIIRYSIKAALQHPVAFQTVNNQKCSYTMKQWQKIQIINQFHFQLNNKIRKNMAHNAKKFLRSQSAEKFYDTETHSVIADDQFHVQFQNCIRRSEYKLIRFPDKDCATEIKFGQLFTNTEDKHADFKVLSSYFLRDMNLKFWDENLLKLLGQEKPVELYEAFINEASDSMSGSFSDVSFTRTRTRKPIKEIKTKRVPLHNKYNESEEFKYMIDAVEFDDIFQETLSFTTENDEISYE</sequence>
<dbReference type="Pfam" id="PF00069">
    <property type="entry name" value="Pkinase"/>
    <property type="match status" value="1"/>
</dbReference>
<proteinExistence type="predicted"/>
<evidence type="ECO:0000259" key="1">
    <source>
        <dbReference type="PROSITE" id="PS50011"/>
    </source>
</evidence>
<organism evidence="2">
    <name type="scientific">Hexamita inflata</name>
    <dbReference type="NCBI Taxonomy" id="28002"/>
    <lineage>
        <taxon>Eukaryota</taxon>
        <taxon>Metamonada</taxon>
        <taxon>Diplomonadida</taxon>
        <taxon>Hexamitidae</taxon>
        <taxon>Hexamitinae</taxon>
        <taxon>Hexamita</taxon>
    </lineage>
</organism>
<keyword evidence="3" id="KW-0418">Kinase</keyword>
<dbReference type="Gene3D" id="1.10.510.10">
    <property type="entry name" value="Transferase(Phosphotransferase) domain 1"/>
    <property type="match status" value="1"/>
</dbReference>
<dbReference type="SMART" id="SM00220">
    <property type="entry name" value="S_TKc"/>
    <property type="match status" value="1"/>
</dbReference>
<evidence type="ECO:0000313" key="2">
    <source>
        <dbReference type="EMBL" id="CAI9961793.1"/>
    </source>
</evidence>
<keyword evidence="4" id="KW-1185">Reference proteome</keyword>
<accession>A0AA86QP97</accession>
<name>A0AA86QP97_9EUKA</name>
<evidence type="ECO:0000313" key="3">
    <source>
        <dbReference type="EMBL" id="CAL6077654.1"/>
    </source>
</evidence>
<keyword evidence="3" id="KW-0808">Transferase</keyword>
<evidence type="ECO:0000313" key="4">
    <source>
        <dbReference type="Proteomes" id="UP001642409"/>
    </source>
</evidence>
<dbReference type="PROSITE" id="PS50011">
    <property type="entry name" value="PROTEIN_KINASE_DOM"/>
    <property type="match status" value="1"/>
</dbReference>
<dbReference type="GO" id="GO:0005634">
    <property type="term" value="C:nucleus"/>
    <property type="evidence" value="ECO:0007669"/>
    <property type="project" value="TreeGrafter"/>
</dbReference>
<dbReference type="GO" id="GO:0044773">
    <property type="term" value="P:mitotic DNA damage checkpoint signaling"/>
    <property type="evidence" value="ECO:0007669"/>
    <property type="project" value="TreeGrafter"/>
</dbReference>
<feature type="domain" description="Protein kinase" evidence="1">
    <location>
        <begin position="20"/>
        <end position="289"/>
    </location>
</feature>
<dbReference type="EMBL" id="CAXDID020000329">
    <property type="protein sequence ID" value="CAL6077654.1"/>
    <property type="molecule type" value="Genomic_DNA"/>
</dbReference>
<dbReference type="SUPFAM" id="SSF56112">
    <property type="entry name" value="Protein kinase-like (PK-like)"/>
    <property type="match status" value="1"/>
</dbReference>
<protein>
    <submittedName>
        <fullName evidence="2">CAMK CAMKL</fullName>
    </submittedName>
    <submittedName>
        <fullName evidence="3">Kinase</fullName>
    </submittedName>
</protein>
<dbReference type="GO" id="GO:0005737">
    <property type="term" value="C:cytoplasm"/>
    <property type="evidence" value="ECO:0007669"/>
    <property type="project" value="TreeGrafter"/>
</dbReference>